<evidence type="ECO:0000259" key="11">
    <source>
        <dbReference type="SMART" id="SM00990"/>
    </source>
</evidence>
<keyword evidence="13" id="KW-1185">Reference proteome</keyword>
<comment type="catalytic activity">
    <reaction evidence="1">
        <text>Hydrolytically removes 5'-nucleotides successively from the 3'-hydroxy termini of 3'-hydroxy-terminated oligonucleotides.</text>
        <dbReference type="EC" id="3.1.4.1"/>
    </reaction>
</comment>
<dbReference type="InterPro" id="IPR033315">
    <property type="entry name" value="Fan1-like"/>
</dbReference>
<dbReference type="Pfam" id="PF21315">
    <property type="entry name" value="FAN1_HTH"/>
    <property type="match status" value="1"/>
</dbReference>
<reference evidence="13" key="1">
    <citation type="journal article" date="2019" name="Int. J. Syst. Evol. Microbiol.">
        <title>The Global Catalogue of Microorganisms (GCM) 10K type strain sequencing project: providing services to taxonomists for standard genome sequencing and annotation.</title>
        <authorList>
            <consortium name="The Broad Institute Genomics Platform"/>
            <consortium name="The Broad Institute Genome Sequencing Center for Infectious Disease"/>
            <person name="Wu L."/>
            <person name="Ma J."/>
        </authorList>
    </citation>
    <scope>NUCLEOTIDE SEQUENCE [LARGE SCALE GENOMIC DNA]</scope>
    <source>
        <strain evidence="13">CGMCC 1.8860</strain>
    </source>
</reference>
<dbReference type="RefSeq" id="WP_188687820.1">
    <property type="nucleotide sequence ID" value="NZ_BMLY01000001.1"/>
</dbReference>
<comment type="cofactor">
    <cofactor evidence="2">
        <name>Mn(2+)</name>
        <dbReference type="ChEBI" id="CHEBI:29035"/>
    </cofactor>
</comment>
<feature type="domain" description="VRR-NUC" evidence="11">
    <location>
        <begin position="429"/>
        <end position="543"/>
    </location>
</feature>
<evidence type="ECO:0000256" key="9">
    <source>
        <dbReference type="ARBA" id="ARBA00022842"/>
    </source>
</evidence>
<dbReference type="InterPro" id="IPR014883">
    <property type="entry name" value="VRR_NUC"/>
</dbReference>
<dbReference type="InterPro" id="IPR011856">
    <property type="entry name" value="tRNA_endonuc-like_dom_sf"/>
</dbReference>
<evidence type="ECO:0000256" key="6">
    <source>
        <dbReference type="ARBA" id="ARBA00022722"/>
    </source>
</evidence>
<evidence type="ECO:0000256" key="10">
    <source>
        <dbReference type="ARBA" id="ARBA00023211"/>
    </source>
</evidence>
<keyword evidence="6" id="KW-0540">Nuclease</keyword>
<comment type="cofactor">
    <cofactor evidence="3">
        <name>Mg(2+)</name>
        <dbReference type="ChEBI" id="CHEBI:18420"/>
    </cofactor>
</comment>
<dbReference type="PANTHER" id="PTHR15749:SF4">
    <property type="entry name" value="FANCONI-ASSOCIATED NUCLEASE 1"/>
    <property type="match status" value="1"/>
</dbReference>
<comment type="similarity">
    <text evidence="4">Belongs to the FAN1 family.</text>
</comment>
<gene>
    <name evidence="12" type="primary">fan1</name>
    <name evidence="12" type="ORF">GCM10010971_02060</name>
</gene>
<comment type="caution">
    <text evidence="12">The sequence shown here is derived from an EMBL/GenBank/DDBJ whole genome shotgun (WGS) entry which is preliminary data.</text>
</comment>
<evidence type="ECO:0000256" key="7">
    <source>
        <dbReference type="ARBA" id="ARBA00022723"/>
    </source>
</evidence>
<dbReference type="Gene3D" id="3.40.1350.10">
    <property type="match status" value="1"/>
</dbReference>
<keyword evidence="10" id="KW-0464">Manganese</keyword>
<protein>
    <recommendedName>
        <fullName evidence="5">phosphodiesterase I</fullName>
        <ecNumber evidence="5">3.1.4.1</ecNumber>
    </recommendedName>
</protein>
<keyword evidence="7" id="KW-0479">Metal-binding</keyword>
<evidence type="ECO:0000313" key="13">
    <source>
        <dbReference type="Proteomes" id="UP000621859"/>
    </source>
</evidence>
<sequence length="547" mass="61762">MPASRTLADPFYYLNNFRLVLDWVGARYDDLLNDDERTFLRGFAALPEAAQALLVRMVMRKGVLFRASKLDYAEIGDTRDAVAPLLTQGWITATPRFSVDQLFALFNKTDLIALTSAAPPEITRKPELLAWAQTRYTQACSLHEWLPDSTDTVYGLEVDALAERLRLMFFGNLSQDWSEFVLTNLGIYTFEQVAFSTGSRAFQQRADIDTYLHLAQCRDALEQGTAPQDVLNNLPGVREDNPWLARRHARLVFQIAQQLERSGHLKEAIPLYASCSAPGARQRHIRTLEKLTQTAEAYALAQLAEQHPESEAEWQQIQRMLPRLRRALGLPKTPASKTAPTEEWHLCLTQSASSVELITRDHLSTNDGPVAYVENTLFNALFGLLCWPAIFSPVPGAFFHPFHHSPADLASADFQSRRQSSFDACLGEIASGTYRQTILARFTEKQGIQCSFVNWATISEPLLQLALHCIPGGHLTAIFQRLLADIMTHRAGLPDLIRFWPAEQRYQLIEVKGPGDRLQDNQLRWMAYFAEHDIPVAVCYVTWSETA</sequence>
<evidence type="ECO:0000256" key="1">
    <source>
        <dbReference type="ARBA" id="ARBA00000983"/>
    </source>
</evidence>
<name>A0ABQ2PFN7_9NEIS</name>
<dbReference type="InterPro" id="IPR049125">
    <property type="entry name" value="FAN1-like_WH"/>
</dbReference>
<dbReference type="EC" id="3.1.4.1" evidence="5"/>
<organism evidence="12 13">
    <name type="scientific">Silvimonas amylolytica</name>
    <dbReference type="NCBI Taxonomy" id="449663"/>
    <lineage>
        <taxon>Bacteria</taxon>
        <taxon>Pseudomonadati</taxon>
        <taxon>Pseudomonadota</taxon>
        <taxon>Betaproteobacteria</taxon>
        <taxon>Neisseriales</taxon>
        <taxon>Chitinibacteraceae</taxon>
        <taxon>Silvimonas</taxon>
    </lineage>
</organism>
<keyword evidence="9" id="KW-0460">Magnesium</keyword>
<evidence type="ECO:0000256" key="3">
    <source>
        <dbReference type="ARBA" id="ARBA00001946"/>
    </source>
</evidence>
<evidence type="ECO:0000256" key="5">
    <source>
        <dbReference type="ARBA" id="ARBA00012029"/>
    </source>
</evidence>
<evidence type="ECO:0000256" key="4">
    <source>
        <dbReference type="ARBA" id="ARBA00005533"/>
    </source>
</evidence>
<dbReference type="Pfam" id="PF08774">
    <property type="entry name" value="VRR_NUC"/>
    <property type="match status" value="1"/>
</dbReference>
<keyword evidence="8" id="KW-0378">Hydrolase</keyword>
<evidence type="ECO:0000313" key="12">
    <source>
        <dbReference type="EMBL" id="GGP24387.1"/>
    </source>
</evidence>
<evidence type="ECO:0000256" key="8">
    <source>
        <dbReference type="ARBA" id="ARBA00022801"/>
    </source>
</evidence>
<accession>A0ABQ2PFN7</accession>
<proteinExistence type="inferred from homology"/>
<dbReference type="EMBL" id="BMLY01000001">
    <property type="protein sequence ID" value="GGP24387.1"/>
    <property type="molecule type" value="Genomic_DNA"/>
</dbReference>
<evidence type="ECO:0000256" key="2">
    <source>
        <dbReference type="ARBA" id="ARBA00001936"/>
    </source>
</evidence>
<dbReference type="SMART" id="SM00990">
    <property type="entry name" value="VRR_NUC"/>
    <property type="match status" value="1"/>
</dbReference>
<dbReference type="Proteomes" id="UP000621859">
    <property type="component" value="Unassembled WGS sequence"/>
</dbReference>
<dbReference type="PANTHER" id="PTHR15749">
    <property type="entry name" value="FANCONI-ASSOCIATED NUCLEASE 1"/>
    <property type="match status" value="1"/>
</dbReference>